<evidence type="ECO:0000313" key="4">
    <source>
        <dbReference type="Proteomes" id="UP000634919"/>
    </source>
</evidence>
<keyword evidence="4" id="KW-1185">Reference proteome</keyword>
<evidence type="ECO:0000313" key="3">
    <source>
        <dbReference type="EMBL" id="MBD7959852.1"/>
    </source>
</evidence>
<organism evidence="3 4">
    <name type="scientific">Comamonas avium</name>
    <dbReference type="NCBI Taxonomy" id="2762231"/>
    <lineage>
        <taxon>Bacteria</taxon>
        <taxon>Pseudomonadati</taxon>
        <taxon>Pseudomonadota</taxon>
        <taxon>Betaproteobacteria</taxon>
        <taxon>Burkholderiales</taxon>
        <taxon>Comamonadaceae</taxon>
        <taxon>Comamonas</taxon>
    </lineage>
</organism>
<evidence type="ECO:0000256" key="1">
    <source>
        <dbReference type="ARBA" id="ARBA00007274"/>
    </source>
</evidence>
<dbReference type="Gene3D" id="3.40.50.20">
    <property type="match status" value="1"/>
</dbReference>
<dbReference type="RefSeq" id="WP_191722243.1">
    <property type="nucleotide sequence ID" value="NZ_JACSQK010000002.1"/>
</dbReference>
<sequence length="211" mass="22774">MDNILIIGAGGWGREVLAQMQNDPSFNISWTIKGFLDSRKDILQAYDCNISILGNPLTYEPELGDAFVCAQGNPKDRKEYSQPLFLKNGKFFPILTRSHISPRVKIGHGVFVAEYAQIGPDVILENFSNISSQTILGHDVQVGEYAQIGAMSFIGGGAKIGRFATIHPHATILPGVQIGEEAIVGAGTVVIKDVPSKTTVFGNPARTIFSS</sequence>
<feature type="domain" description="PglD N-terminal" evidence="2">
    <location>
        <begin position="3"/>
        <end position="81"/>
    </location>
</feature>
<dbReference type="Gene3D" id="2.160.10.10">
    <property type="entry name" value="Hexapeptide repeat proteins"/>
    <property type="match status" value="1"/>
</dbReference>
<dbReference type="InterPro" id="IPR020019">
    <property type="entry name" value="AcTrfase_PglD-like"/>
</dbReference>
<dbReference type="PANTHER" id="PTHR43300">
    <property type="entry name" value="ACETYLTRANSFERASE"/>
    <property type="match status" value="1"/>
</dbReference>
<reference evidence="3 4" key="1">
    <citation type="submission" date="2020-08" db="EMBL/GenBank/DDBJ databases">
        <title>A Genomic Blueprint of the Chicken Gut Microbiome.</title>
        <authorList>
            <person name="Gilroy R."/>
            <person name="Ravi A."/>
            <person name="Getino M."/>
            <person name="Pursley I."/>
            <person name="Horton D.L."/>
            <person name="Alikhan N.-F."/>
            <person name="Baker D."/>
            <person name="Gharbi K."/>
            <person name="Hall N."/>
            <person name="Watson M."/>
            <person name="Adriaenssens E.M."/>
            <person name="Foster-Nyarko E."/>
            <person name="Jarju S."/>
            <person name="Secka A."/>
            <person name="Antonio M."/>
            <person name="Oren A."/>
            <person name="Chaudhuri R."/>
            <person name="La Ragione R.M."/>
            <person name="Hildebrand F."/>
            <person name="Pallen M.J."/>
        </authorList>
    </citation>
    <scope>NUCLEOTIDE SEQUENCE [LARGE SCALE GENOMIC DNA]</scope>
    <source>
        <strain evidence="3 4">Sa2CVA6</strain>
    </source>
</reference>
<dbReference type="Pfam" id="PF00132">
    <property type="entry name" value="Hexapep"/>
    <property type="match status" value="1"/>
</dbReference>
<dbReference type="Proteomes" id="UP000634919">
    <property type="component" value="Unassembled WGS sequence"/>
</dbReference>
<dbReference type="NCBIfam" id="TIGR03570">
    <property type="entry name" value="NeuD_NnaD"/>
    <property type="match status" value="1"/>
</dbReference>
<evidence type="ECO:0000259" key="2">
    <source>
        <dbReference type="Pfam" id="PF17836"/>
    </source>
</evidence>
<proteinExistence type="inferred from homology"/>
<gene>
    <name evidence="3" type="ORF">H9646_05115</name>
</gene>
<dbReference type="SUPFAM" id="SSF51161">
    <property type="entry name" value="Trimeric LpxA-like enzymes"/>
    <property type="match status" value="1"/>
</dbReference>
<dbReference type="InterPro" id="IPR041561">
    <property type="entry name" value="PglD_N"/>
</dbReference>
<accession>A0ABR8S8P7</accession>
<dbReference type="EMBL" id="JACSQK010000002">
    <property type="protein sequence ID" value="MBD7959852.1"/>
    <property type="molecule type" value="Genomic_DNA"/>
</dbReference>
<dbReference type="InterPro" id="IPR001451">
    <property type="entry name" value="Hexapep"/>
</dbReference>
<name>A0ABR8S8P7_9BURK</name>
<comment type="similarity">
    <text evidence="1">Belongs to the transferase hexapeptide repeat family.</text>
</comment>
<protein>
    <submittedName>
        <fullName evidence="3">Acetyltransferase</fullName>
    </submittedName>
</protein>
<dbReference type="CDD" id="cd03360">
    <property type="entry name" value="LbH_AT_putative"/>
    <property type="match status" value="1"/>
</dbReference>
<dbReference type="InterPro" id="IPR011004">
    <property type="entry name" value="Trimer_LpxA-like_sf"/>
</dbReference>
<dbReference type="Pfam" id="PF17836">
    <property type="entry name" value="PglD_N"/>
    <property type="match status" value="1"/>
</dbReference>
<dbReference type="InterPro" id="IPR050179">
    <property type="entry name" value="Trans_hexapeptide_repeat"/>
</dbReference>
<dbReference type="PANTHER" id="PTHR43300:SF7">
    <property type="entry name" value="UDP-N-ACETYLBACILLOSAMINE N-ACETYLTRANSFERASE"/>
    <property type="match status" value="1"/>
</dbReference>
<comment type="caution">
    <text evidence="3">The sequence shown here is derived from an EMBL/GenBank/DDBJ whole genome shotgun (WGS) entry which is preliminary data.</text>
</comment>